<dbReference type="HOGENOM" id="CLU_631911_0_0_1"/>
<feature type="region of interest" description="Disordered" evidence="1">
    <location>
        <begin position="99"/>
        <end position="129"/>
    </location>
</feature>
<sequence length="434" mass="42427">MHAKIVLITALAGMASIATAAPAIDVRDVTPDPAGAKNKGNGAGKQFITGACESDADCASNCCAAQSSGAQATCSGPGAAFQNGKMGCGSAGKGKASAPAAPPVSAPATGGGAPAGGVTPDPAGAKNKGNGAGKQFISGACDSDADCASKCCAGQSNGGQPVCSGPGAAFQNGKMGCGSAGKAGGSSAPAAPPVMVAPGSAPVTPPVSAPAGGSSSSGGGVQAKDVYVVYNGDGSEQAGWPGESKWATFDSLWNINLPFIQKACTNNAQKGADNSAAETDAIKSALQSVAKEVGLDPRIGLAIMMQESKGCVRIHATLSPPPDLIPNPGLMQSHDGATCEGVSPCPPATIAQMIKDGLGGTPKGDGMVQTIAQAKKELGASGAQAVYGGARVYNSGRVQKGDLNNGFTATHCYAMDVANRLTGWIASETKCKNT</sequence>
<protein>
    <submittedName>
        <fullName evidence="3">Uncharacterized protein</fullName>
    </submittedName>
</protein>
<dbReference type="EMBL" id="CDHN01000002">
    <property type="protein sequence ID" value="CEJ87843.1"/>
    <property type="molecule type" value="Genomic_DNA"/>
</dbReference>
<gene>
    <name evidence="3" type="ORF">VHEMI04530</name>
</gene>
<evidence type="ECO:0000313" key="3">
    <source>
        <dbReference type="EMBL" id="CEJ87843.1"/>
    </source>
</evidence>
<reference evidence="3 4" key="1">
    <citation type="journal article" date="2015" name="Genome Announc.">
        <title>Draft Genome Sequence and Gene Annotation of the Entomopathogenic Fungus Verticillium hemipterigenum.</title>
        <authorList>
            <person name="Horn F."/>
            <person name="Habel A."/>
            <person name="Scharf D.H."/>
            <person name="Dworschak J."/>
            <person name="Brakhage A.A."/>
            <person name="Guthke R."/>
            <person name="Hertweck C."/>
            <person name="Linde J."/>
        </authorList>
    </citation>
    <scope>NUCLEOTIDE SEQUENCE [LARGE SCALE GENOMIC DNA]</scope>
</reference>
<evidence type="ECO:0000256" key="2">
    <source>
        <dbReference type="SAM" id="SignalP"/>
    </source>
</evidence>
<dbReference type="Gene3D" id="1.10.530.10">
    <property type="match status" value="1"/>
</dbReference>
<dbReference type="Proteomes" id="UP000039046">
    <property type="component" value="Unassembled WGS sequence"/>
</dbReference>
<feature type="chain" id="PRO_5001979258" evidence="2">
    <location>
        <begin position="21"/>
        <end position="434"/>
    </location>
</feature>
<dbReference type="AlphaFoldDB" id="A0A0A1SVJ4"/>
<organism evidence="3 4">
    <name type="scientific">[Torrubiella] hemipterigena</name>
    <dbReference type="NCBI Taxonomy" id="1531966"/>
    <lineage>
        <taxon>Eukaryota</taxon>
        <taxon>Fungi</taxon>
        <taxon>Dikarya</taxon>
        <taxon>Ascomycota</taxon>
        <taxon>Pezizomycotina</taxon>
        <taxon>Sordariomycetes</taxon>
        <taxon>Hypocreomycetidae</taxon>
        <taxon>Hypocreales</taxon>
        <taxon>Clavicipitaceae</taxon>
        <taxon>Clavicipitaceae incertae sedis</taxon>
        <taxon>'Torrubiella' clade</taxon>
    </lineage>
</organism>
<evidence type="ECO:0000313" key="4">
    <source>
        <dbReference type="Proteomes" id="UP000039046"/>
    </source>
</evidence>
<feature type="signal peptide" evidence="2">
    <location>
        <begin position="1"/>
        <end position="20"/>
    </location>
</feature>
<keyword evidence="2" id="KW-0732">Signal</keyword>
<keyword evidence="4" id="KW-1185">Reference proteome</keyword>
<proteinExistence type="predicted"/>
<dbReference type="OrthoDB" id="1193027at2759"/>
<accession>A0A0A1SVJ4</accession>
<feature type="compositionally biased region" description="Low complexity" evidence="1">
    <location>
        <begin position="116"/>
        <end position="129"/>
    </location>
</feature>
<evidence type="ECO:0000256" key="1">
    <source>
        <dbReference type="SAM" id="MobiDB-lite"/>
    </source>
</evidence>
<name>A0A0A1SVJ4_9HYPO</name>